<evidence type="ECO:0000256" key="4">
    <source>
        <dbReference type="ARBA" id="ARBA00022723"/>
    </source>
</evidence>
<dbReference type="PANTHER" id="PTHR12001">
    <property type="entry name" value="GERANYLGERANYL PYROPHOSPHATE SYNTHASE"/>
    <property type="match status" value="1"/>
</dbReference>
<dbReference type="InterPro" id="IPR033749">
    <property type="entry name" value="Polyprenyl_synt_CS"/>
</dbReference>
<organism evidence="7 8">
    <name type="scientific">Candidatus Gottesmanbacteria bacterium RBG_13_45_10</name>
    <dbReference type="NCBI Taxonomy" id="1798370"/>
    <lineage>
        <taxon>Bacteria</taxon>
        <taxon>Candidatus Gottesmaniibacteriota</taxon>
    </lineage>
</organism>
<dbReference type="PROSITE" id="PS00444">
    <property type="entry name" value="POLYPRENYL_SYNTHASE_2"/>
    <property type="match status" value="1"/>
</dbReference>
<dbReference type="PANTHER" id="PTHR12001:SF85">
    <property type="entry name" value="SHORT CHAIN ISOPRENYL DIPHOSPHATE SYNTHASE"/>
    <property type="match status" value="1"/>
</dbReference>
<comment type="similarity">
    <text evidence="2 6">Belongs to the FPP/GGPP synthase family.</text>
</comment>
<comment type="caution">
    <text evidence="7">The sequence shown here is derived from an EMBL/GenBank/DDBJ whole genome shotgun (WGS) entry which is preliminary data.</text>
</comment>
<dbReference type="InterPro" id="IPR000092">
    <property type="entry name" value="Polyprenyl_synt"/>
</dbReference>
<dbReference type="Gene3D" id="1.10.600.10">
    <property type="entry name" value="Farnesyl Diphosphate Synthase"/>
    <property type="match status" value="1"/>
</dbReference>
<dbReference type="SUPFAM" id="SSF48576">
    <property type="entry name" value="Terpenoid synthases"/>
    <property type="match status" value="1"/>
</dbReference>
<proteinExistence type="inferred from homology"/>
<dbReference type="GO" id="GO:0004659">
    <property type="term" value="F:prenyltransferase activity"/>
    <property type="evidence" value="ECO:0007669"/>
    <property type="project" value="InterPro"/>
</dbReference>
<evidence type="ECO:0000313" key="7">
    <source>
        <dbReference type="EMBL" id="OGG11359.1"/>
    </source>
</evidence>
<dbReference type="STRING" id="1798370.A2Z00_04695"/>
<comment type="cofactor">
    <cofactor evidence="1">
        <name>Mg(2+)</name>
        <dbReference type="ChEBI" id="CHEBI:18420"/>
    </cofactor>
</comment>
<dbReference type="Proteomes" id="UP000177268">
    <property type="component" value="Unassembled WGS sequence"/>
</dbReference>
<accession>A0A1F5ZFT8</accession>
<dbReference type="Pfam" id="PF00348">
    <property type="entry name" value="polyprenyl_synt"/>
    <property type="match status" value="1"/>
</dbReference>
<dbReference type="PROSITE" id="PS00723">
    <property type="entry name" value="POLYPRENYL_SYNTHASE_1"/>
    <property type="match status" value="1"/>
</dbReference>
<keyword evidence="3 6" id="KW-0808">Transferase</keyword>
<dbReference type="CDD" id="cd00685">
    <property type="entry name" value="Trans_IPPS_HT"/>
    <property type="match status" value="1"/>
</dbReference>
<dbReference type="InterPro" id="IPR008949">
    <property type="entry name" value="Isoprenoid_synthase_dom_sf"/>
</dbReference>
<evidence type="ECO:0000256" key="2">
    <source>
        <dbReference type="ARBA" id="ARBA00006706"/>
    </source>
</evidence>
<name>A0A1F5ZFT8_9BACT</name>
<evidence type="ECO:0000313" key="8">
    <source>
        <dbReference type="Proteomes" id="UP000177268"/>
    </source>
</evidence>
<keyword evidence="5" id="KW-0460">Magnesium</keyword>
<protein>
    <recommendedName>
        <fullName evidence="9">Polyprenyl synthetase</fullName>
    </recommendedName>
</protein>
<dbReference type="SFLD" id="SFLDG01017">
    <property type="entry name" value="Polyprenyl_Transferase_Like"/>
    <property type="match status" value="1"/>
</dbReference>
<evidence type="ECO:0000256" key="5">
    <source>
        <dbReference type="ARBA" id="ARBA00022842"/>
    </source>
</evidence>
<sequence>MPKEFQNYKRTIDAFLQEFLTKKSDTLSTINSWGNDVAQRLAAFVGQGKTIRGGLVLFTCEMLGKPISHDAVACAAAVELFQSGLLIHDDIMDKDAMRRGQRSMYMQYEEVARRRHVQDATRFGENMGICAGDASFFLAFSALNTLRENVSTLQKIYTLMTQEYLTVYIAQMQDIALGNMTHVPSEDDILRVYLYKTARYTFALPMLIGSILAGSSETIRHQLAQLGEHIGLLFQIQDDMLNLIGTAKTTGKPIGSDIREGKKTLAYLSLYNHASQQERKRLTGIFGNRDMTEHEMSYVHELLEKYHIIDKLKKTCEGYIEKSKAIIDALSIDKTYRQSLLDMVSFATSRTS</sequence>
<dbReference type="GO" id="GO:0046872">
    <property type="term" value="F:metal ion binding"/>
    <property type="evidence" value="ECO:0007669"/>
    <property type="project" value="UniProtKB-KW"/>
</dbReference>
<evidence type="ECO:0000256" key="1">
    <source>
        <dbReference type="ARBA" id="ARBA00001946"/>
    </source>
</evidence>
<evidence type="ECO:0000256" key="6">
    <source>
        <dbReference type="RuleBase" id="RU004466"/>
    </source>
</evidence>
<gene>
    <name evidence="7" type="ORF">A2Z00_04695</name>
</gene>
<keyword evidence="4" id="KW-0479">Metal-binding</keyword>
<evidence type="ECO:0000256" key="3">
    <source>
        <dbReference type="ARBA" id="ARBA00022679"/>
    </source>
</evidence>
<dbReference type="AlphaFoldDB" id="A0A1F5ZFT8"/>
<dbReference type="SFLD" id="SFLDS00005">
    <property type="entry name" value="Isoprenoid_Synthase_Type_I"/>
    <property type="match status" value="1"/>
</dbReference>
<evidence type="ECO:0008006" key="9">
    <source>
        <dbReference type="Google" id="ProtNLM"/>
    </source>
</evidence>
<dbReference type="GO" id="GO:0008299">
    <property type="term" value="P:isoprenoid biosynthetic process"/>
    <property type="evidence" value="ECO:0007669"/>
    <property type="project" value="InterPro"/>
</dbReference>
<reference evidence="7 8" key="1">
    <citation type="journal article" date="2016" name="Nat. Commun.">
        <title>Thousands of microbial genomes shed light on interconnected biogeochemical processes in an aquifer system.</title>
        <authorList>
            <person name="Anantharaman K."/>
            <person name="Brown C.T."/>
            <person name="Hug L.A."/>
            <person name="Sharon I."/>
            <person name="Castelle C.J."/>
            <person name="Probst A.J."/>
            <person name="Thomas B.C."/>
            <person name="Singh A."/>
            <person name="Wilkins M.J."/>
            <person name="Karaoz U."/>
            <person name="Brodie E.L."/>
            <person name="Williams K.H."/>
            <person name="Hubbard S.S."/>
            <person name="Banfield J.F."/>
        </authorList>
    </citation>
    <scope>NUCLEOTIDE SEQUENCE [LARGE SCALE GENOMIC DNA]</scope>
</reference>
<dbReference type="EMBL" id="MFIZ01000032">
    <property type="protein sequence ID" value="OGG11359.1"/>
    <property type="molecule type" value="Genomic_DNA"/>
</dbReference>